<sequence length="476" mass="55325">MFEEVAVETNRYASSVLRESPPSPSSPAKNWTRTSAGELVIFWALCMLMGVVGKPAIHLYWSTRNILATPFFGQTMTRDRFCLLLRFLHFNDNNQAKQRSDPSYDPLFKLRPFYDAVTTAFHTVFTPWRSIAIDEALIKFYGRLSFKTYNPRKPAKYGMKAYKICDPSGYTWKFRLYTGKAKDTIVGLVMSMMTGLLDKGYRLFMDNWYSSPTLFGELFKRKTHACGTVRANRVEMPKNLKPAQKMTRGMSIFKRSKELLAMLWFDKRDVTMLSTIHTNSFSDTQKKHHVTGENIQKPDIVLDYNKYMGGVDLSDFLTNTYADMRKSLKWYKKLIFHLNDLAVTNAYIVYCHAVDSKVDHLKFVLDLVEQMITYGNKLAQDRPRPLRPGRRCNKENVLRLEFLESQHWPIHIPPTANKPCTTRPCVACKPKPLGKRRQQGEQTSRPESRFMCRKCEVPLHILCFERYHTKANYRSG</sequence>
<dbReference type="OMA" id="HESAYQC"/>
<keyword evidence="4" id="KW-1185">Reference proteome</keyword>
<feature type="transmembrane region" description="Helical" evidence="1">
    <location>
        <begin position="39"/>
        <end position="61"/>
    </location>
</feature>
<evidence type="ECO:0000313" key="3">
    <source>
        <dbReference type="EnsemblMetazoa" id="XP_011662903"/>
    </source>
</evidence>
<organism evidence="3 4">
    <name type="scientific">Strongylocentrotus purpuratus</name>
    <name type="common">Purple sea urchin</name>
    <dbReference type="NCBI Taxonomy" id="7668"/>
    <lineage>
        <taxon>Eukaryota</taxon>
        <taxon>Metazoa</taxon>
        <taxon>Echinodermata</taxon>
        <taxon>Eleutherozoa</taxon>
        <taxon>Echinozoa</taxon>
        <taxon>Echinoidea</taxon>
        <taxon>Euechinoidea</taxon>
        <taxon>Echinacea</taxon>
        <taxon>Camarodonta</taxon>
        <taxon>Echinidea</taxon>
        <taxon>Strongylocentrotidae</taxon>
        <taxon>Strongylocentrotus</taxon>
    </lineage>
</organism>
<evidence type="ECO:0000313" key="4">
    <source>
        <dbReference type="Proteomes" id="UP000007110"/>
    </source>
</evidence>
<dbReference type="RefSeq" id="XP_011662903.2">
    <property type="nucleotide sequence ID" value="XM_011664601.2"/>
</dbReference>
<dbReference type="EnsemblMetazoa" id="XM_011664601">
    <property type="protein sequence ID" value="XP_011662903"/>
    <property type="gene ID" value="LOC105437700"/>
</dbReference>
<dbReference type="Pfam" id="PF13843">
    <property type="entry name" value="DDE_Tnp_1_7"/>
    <property type="match status" value="1"/>
</dbReference>
<dbReference type="KEGG" id="spu:105437700"/>
<evidence type="ECO:0000256" key="1">
    <source>
        <dbReference type="SAM" id="Phobius"/>
    </source>
</evidence>
<dbReference type="GeneID" id="105437700"/>
<accession>A0A7M7HFV3</accession>
<dbReference type="PANTHER" id="PTHR46599:SF3">
    <property type="entry name" value="PIGGYBAC TRANSPOSABLE ELEMENT-DERIVED PROTEIN 4"/>
    <property type="match status" value="1"/>
</dbReference>
<keyword evidence="1" id="KW-1133">Transmembrane helix</keyword>
<dbReference type="OrthoDB" id="9986773at2759"/>
<feature type="domain" description="PiggyBac transposable element-derived protein" evidence="2">
    <location>
        <begin position="1"/>
        <end position="347"/>
    </location>
</feature>
<keyword evidence="1" id="KW-0472">Membrane</keyword>
<protein>
    <recommendedName>
        <fullName evidence="2">PiggyBac transposable element-derived protein domain-containing protein</fullName>
    </recommendedName>
</protein>
<dbReference type="CTD" id="161779"/>
<dbReference type="PANTHER" id="PTHR46599">
    <property type="entry name" value="PIGGYBAC TRANSPOSABLE ELEMENT-DERIVED PROTEIN 4"/>
    <property type="match status" value="1"/>
</dbReference>
<reference evidence="4" key="1">
    <citation type="submission" date="2015-02" db="EMBL/GenBank/DDBJ databases">
        <title>Genome sequencing for Strongylocentrotus purpuratus.</title>
        <authorList>
            <person name="Murali S."/>
            <person name="Liu Y."/>
            <person name="Vee V."/>
            <person name="English A."/>
            <person name="Wang M."/>
            <person name="Skinner E."/>
            <person name="Han Y."/>
            <person name="Muzny D.M."/>
            <person name="Worley K.C."/>
            <person name="Gibbs R.A."/>
        </authorList>
    </citation>
    <scope>NUCLEOTIDE SEQUENCE</scope>
</reference>
<dbReference type="Proteomes" id="UP000007110">
    <property type="component" value="Unassembled WGS sequence"/>
</dbReference>
<evidence type="ECO:0000259" key="2">
    <source>
        <dbReference type="Pfam" id="PF13843"/>
    </source>
</evidence>
<dbReference type="AlphaFoldDB" id="A0A7M7HFV3"/>
<reference evidence="3" key="2">
    <citation type="submission" date="2021-01" db="UniProtKB">
        <authorList>
            <consortium name="EnsemblMetazoa"/>
        </authorList>
    </citation>
    <scope>IDENTIFICATION</scope>
</reference>
<dbReference type="InParanoid" id="A0A7M7HFV3"/>
<name>A0A7M7HFV3_STRPU</name>
<keyword evidence="1" id="KW-0812">Transmembrane</keyword>
<proteinExistence type="predicted"/>
<dbReference type="InterPro" id="IPR029526">
    <property type="entry name" value="PGBD"/>
</dbReference>